<dbReference type="Pfam" id="PF00476">
    <property type="entry name" value="DNA_pol_A"/>
    <property type="match status" value="1"/>
</dbReference>
<dbReference type="InterPro" id="IPR054690">
    <property type="entry name" value="DNA_polI_exonuclease"/>
</dbReference>
<comment type="similarity">
    <text evidence="1">Belongs to the DNA polymerase type-A family.</text>
</comment>
<evidence type="ECO:0000256" key="1">
    <source>
        <dbReference type="ARBA" id="ARBA00007705"/>
    </source>
</evidence>
<dbReference type="InterPro" id="IPR001098">
    <property type="entry name" value="DNA-dir_DNA_pol_A_palm_dom"/>
</dbReference>
<proteinExistence type="inferred from homology"/>
<comment type="catalytic activity">
    <reaction evidence="5">
        <text>DNA(n) + a 2'-deoxyribonucleoside 5'-triphosphate = DNA(n+1) + diphosphate</text>
        <dbReference type="Rhea" id="RHEA:22508"/>
        <dbReference type="Rhea" id="RHEA-COMP:17339"/>
        <dbReference type="Rhea" id="RHEA-COMP:17340"/>
        <dbReference type="ChEBI" id="CHEBI:33019"/>
        <dbReference type="ChEBI" id="CHEBI:61560"/>
        <dbReference type="ChEBI" id="CHEBI:173112"/>
        <dbReference type="EC" id="2.7.7.7"/>
    </reaction>
</comment>
<dbReference type="SUPFAM" id="SSF56672">
    <property type="entry name" value="DNA/RNA polymerases"/>
    <property type="match status" value="1"/>
</dbReference>
<evidence type="ECO:0000256" key="4">
    <source>
        <dbReference type="ARBA" id="ARBA00022705"/>
    </source>
</evidence>
<evidence type="ECO:0000313" key="10">
    <source>
        <dbReference type="Proteomes" id="UP001064782"/>
    </source>
</evidence>
<dbReference type="GO" id="GO:0003677">
    <property type="term" value="F:DNA binding"/>
    <property type="evidence" value="ECO:0007669"/>
    <property type="project" value="InterPro"/>
</dbReference>
<dbReference type="Proteomes" id="UP001064782">
    <property type="component" value="Unassembled WGS sequence"/>
</dbReference>
<dbReference type="SUPFAM" id="SSF53098">
    <property type="entry name" value="Ribonuclease H-like"/>
    <property type="match status" value="1"/>
</dbReference>
<dbReference type="AlphaFoldDB" id="A0A9P3UXZ5"/>
<protein>
    <recommendedName>
        <fullName evidence="3">DNA polymerase I</fullName>
        <ecNumber evidence="2">2.7.7.7</ecNumber>
    </recommendedName>
</protein>
<keyword evidence="4" id="KW-0235">DNA replication</keyword>
<organism evidence="9 10">
    <name type="scientific">Mycobacterium kiyosense</name>
    <dbReference type="NCBI Taxonomy" id="2871094"/>
    <lineage>
        <taxon>Bacteria</taxon>
        <taxon>Bacillati</taxon>
        <taxon>Actinomycetota</taxon>
        <taxon>Actinomycetes</taxon>
        <taxon>Mycobacteriales</taxon>
        <taxon>Mycobacteriaceae</taxon>
        <taxon>Mycobacterium</taxon>
    </lineage>
</organism>
<evidence type="ECO:0000313" key="9">
    <source>
        <dbReference type="EMBL" id="GLD30826.1"/>
    </source>
</evidence>
<feature type="domain" description="3'-5' exonuclease" evidence="6">
    <location>
        <begin position="8"/>
        <end position="175"/>
    </location>
</feature>
<dbReference type="CDD" id="cd06140">
    <property type="entry name" value="DNA_polA_I_Bacillus_like_exo"/>
    <property type="match status" value="1"/>
</dbReference>
<dbReference type="EMBL" id="BRZI01000018">
    <property type="protein sequence ID" value="GLD30826.1"/>
    <property type="molecule type" value="Genomic_DNA"/>
</dbReference>
<evidence type="ECO:0000313" key="8">
    <source>
        <dbReference type="EMBL" id="GLB81869.1"/>
    </source>
</evidence>
<evidence type="ECO:0000256" key="2">
    <source>
        <dbReference type="ARBA" id="ARBA00012417"/>
    </source>
</evidence>
<dbReference type="GO" id="GO:0003887">
    <property type="term" value="F:DNA-directed DNA polymerase activity"/>
    <property type="evidence" value="ECO:0007669"/>
    <property type="project" value="UniProtKB-EC"/>
</dbReference>
<dbReference type="Gene3D" id="3.30.420.10">
    <property type="entry name" value="Ribonuclease H-like superfamily/Ribonuclease H"/>
    <property type="match status" value="1"/>
</dbReference>
<dbReference type="SMART" id="SM00482">
    <property type="entry name" value="POLAc"/>
    <property type="match status" value="1"/>
</dbReference>
<dbReference type="PANTHER" id="PTHR10133:SF27">
    <property type="entry name" value="DNA POLYMERASE NU"/>
    <property type="match status" value="1"/>
</dbReference>
<dbReference type="Pfam" id="PF22619">
    <property type="entry name" value="DNA_polI_exo1"/>
    <property type="match status" value="1"/>
</dbReference>
<accession>A0A9P3UXZ5</accession>
<dbReference type="InterPro" id="IPR036397">
    <property type="entry name" value="RNaseH_sf"/>
</dbReference>
<dbReference type="GO" id="GO:0006302">
    <property type="term" value="P:double-strand break repair"/>
    <property type="evidence" value="ECO:0007669"/>
    <property type="project" value="TreeGrafter"/>
</dbReference>
<dbReference type="EMBL" id="BRXE01000007">
    <property type="protein sequence ID" value="GLB81869.1"/>
    <property type="molecule type" value="Genomic_DNA"/>
</dbReference>
<keyword evidence="10" id="KW-1185">Reference proteome</keyword>
<evidence type="ECO:0000256" key="5">
    <source>
        <dbReference type="ARBA" id="ARBA00049244"/>
    </source>
</evidence>
<dbReference type="PANTHER" id="PTHR10133">
    <property type="entry name" value="DNA POLYMERASE I"/>
    <property type="match status" value="1"/>
</dbReference>
<sequence length="417" mass="43885">MSNGFDVRGRELRAGELAAWLSEHSLGNRFGLDVLGSTPNHDSEAVALAIVAADGEGRYIEVSTLTPDDEAALSSWLADLGPPKAVHDVKAAMHALAGRGWTLRGVTSDTMLAAHLLHPERRGPALNDLLMRHMRCALPAAAAEPDRSDAGPPEALILRTCAVLDLADVLDEELARIDSSALLGRVALPVQRVLAGMERTGIAVDHASLARGAAAMPPNSVAPDGRIHATFDQTGTVTGAVTSTDPDLRAVTREALVPGPGYAELMSAGYRELESRIIGQLSGGADDQADQAREAGYAATLLGRRRYLPDLNSRDPAARQAAERDALAMVVQGSAADIVNTAMVDIDEALTAMGLSSRLLLQVDQTLVFEVADGERDALTEHVRECLAGSYSFDAPLDVSIGCGLTWAAADSGRLAR</sequence>
<dbReference type="GO" id="GO:0006261">
    <property type="term" value="P:DNA-templated DNA replication"/>
    <property type="evidence" value="ECO:0007669"/>
    <property type="project" value="InterPro"/>
</dbReference>
<dbReference type="InterPro" id="IPR043502">
    <property type="entry name" value="DNA/RNA_pol_sf"/>
</dbReference>
<evidence type="ECO:0000259" key="6">
    <source>
        <dbReference type="SMART" id="SM00474"/>
    </source>
</evidence>
<dbReference type="Gene3D" id="3.30.70.370">
    <property type="match status" value="1"/>
</dbReference>
<dbReference type="Proteomes" id="UP001165663">
    <property type="component" value="Unassembled WGS sequence"/>
</dbReference>
<dbReference type="InterPro" id="IPR012337">
    <property type="entry name" value="RNaseH-like_sf"/>
</dbReference>
<reference evidence="9" key="1">
    <citation type="submission" date="2022-08" db="EMBL/GenBank/DDBJ databases">
        <title>Mycobacterium kiyosense sp. nov., scotochromogenic slow-glowing species isolated from respiratory specimens.</title>
        <authorList>
            <person name="Fukano H."/>
            <person name="Kazumi Y."/>
            <person name="Sakagami N."/>
            <person name="Ato M."/>
            <person name="Mitarai S."/>
            <person name="Hoshino Y."/>
        </authorList>
    </citation>
    <scope>NUCLEOTIDE SEQUENCE</scope>
    <source>
        <strain evidence="9">1413</strain>
        <strain evidence="8">SRL2020-028</strain>
    </source>
</reference>
<dbReference type="RefSeq" id="WP_238305278.1">
    <property type="nucleotide sequence ID" value="NZ_BRXE01000007.1"/>
</dbReference>
<gene>
    <name evidence="9" type="ORF">Mkiyose1413_27090</name>
    <name evidence="8" type="ORF">SRL2020028_11250</name>
</gene>
<evidence type="ECO:0000256" key="3">
    <source>
        <dbReference type="ARBA" id="ARBA00020311"/>
    </source>
</evidence>
<evidence type="ECO:0000259" key="7">
    <source>
        <dbReference type="SMART" id="SM00482"/>
    </source>
</evidence>
<feature type="domain" description="DNA-directed DNA polymerase family A palm" evidence="7">
    <location>
        <begin position="206"/>
        <end position="375"/>
    </location>
</feature>
<name>A0A9P3UXZ5_9MYCO</name>
<dbReference type="EC" id="2.7.7.7" evidence="2"/>
<dbReference type="SMART" id="SM00474">
    <property type="entry name" value="35EXOc"/>
    <property type="match status" value="1"/>
</dbReference>
<dbReference type="InterPro" id="IPR002562">
    <property type="entry name" value="3'-5'_exonuclease_dom"/>
</dbReference>
<comment type="caution">
    <text evidence="9">The sequence shown here is derived from an EMBL/GenBank/DDBJ whole genome shotgun (WGS) entry which is preliminary data.</text>
</comment>
<dbReference type="GO" id="GO:0008408">
    <property type="term" value="F:3'-5' exonuclease activity"/>
    <property type="evidence" value="ECO:0007669"/>
    <property type="project" value="InterPro"/>
</dbReference>
<dbReference type="InterPro" id="IPR002298">
    <property type="entry name" value="DNA_polymerase_A"/>
</dbReference>